<dbReference type="Proteomes" id="UP001283361">
    <property type="component" value="Unassembled WGS sequence"/>
</dbReference>
<dbReference type="AlphaFoldDB" id="A0AAE0YUF0"/>
<evidence type="ECO:0000313" key="1">
    <source>
        <dbReference type="EMBL" id="KAK3756686.1"/>
    </source>
</evidence>
<proteinExistence type="predicted"/>
<accession>A0AAE0YUF0</accession>
<organism evidence="1 2">
    <name type="scientific">Elysia crispata</name>
    <name type="common">lettuce slug</name>
    <dbReference type="NCBI Taxonomy" id="231223"/>
    <lineage>
        <taxon>Eukaryota</taxon>
        <taxon>Metazoa</taxon>
        <taxon>Spiralia</taxon>
        <taxon>Lophotrochozoa</taxon>
        <taxon>Mollusca</taxon>
        <taxon>Gastropoda</taxon>
        <taxon>Heterobranchia</taxon>
        <taxon>Euthyneura</taxon>
        <taxon>Panpulmonata</taxon>
        <taxon>Sacoglossa</taxon>
        <taxon>Placobranchoidea</taxon>
        <taxon>Plakobranchidae</taxon>
        <taxon>Elysia</taxon>
    </lineage>
</organism>
<protein>
    <submittedName>
        <fullName evidence="1">Uncharacterized protein</fullName>
    </submittedName>
</protein>
<gene>
    <name evidence="1" type="ORF">RRG08_027101</name>
</gene>
<reference evidence="1" key="1">
    <citation type="journal article" date="2023" name="G3 (Bethesda)">
        <title>A reference genome for the long-term kleptoplast-retaining sea slug Elysia crispata morphotype clarki.</title>
        <authorList>
            <person name="Eastman K.E."/>
            <person name="Pendleton A.L."/>
            <person name="Shaikh M.A."/>
            <person name="Suttiyut T."/>
            <person name="Ogas R."/>
            <person name="Tomko P."/>
            <person name="Gavelis G."/>
            <person name="Widhalm J.R."/>
            <person name="Wisecaver J.H."/>
        </authorList>
    </citation>
    <scope>NUCLEOTIDE SEQUENCE</scope>
    <source>
        <strain evidence="1">ECLA1</strain>
    </source>
</reference>
<comment type="caution">
    <text evidence="1">The sequence shown here is derived from an EMBL/GenBank/DDBJ whole genome shotgun (WGS) entry which is preliminary data.</text>
</comment>
<dbReference type="EMBL" id="JAWDGP010005484">
    <property type="protein sequence ID" value="KAK3756686.1"/>
    <property type="molecule type" value="Genomic_DNA"/>
</dbReference>
<evidence type="ECO:0000313" key="2">
    <source>
        <dbReference type="Proteomes" id="UP001283361"/>
    </source>
</evidence>
<name>A0AAE0YUF0_9GAST</name>
<sequence>MLIFTKKKTESKEQTAKRLYCRDVELWACLKDCIDSGIIIHCRFSKSLELSFLPVRVIVPERLSPPMLSNPIRLAPRPDARGGPGTDIKVEFPSLRNSSSFYTASSSPRLNLRESQPVGWEAGCDVSRKCPGVWVGMCGVRVTPSLVSPSFFCLCSFEPTKVMLSWVTHGVVQTQDKRATYRAIGVCREQAELGRIFMSNQGIVRNTPQQWGIISPSQLIVQAVFSGQTPRDK</sequence>
<keyword evidence="2" id="KW-1185">Reference proteome</keyword>